<keyword evidence="3" id="KW-1185">Reference proteome</keyword>
<evidence type="ECO:0000256" key="1">
    <source>
        <dbReference type="SAM" id="MobiDB-lite"/>
    </source>
</evidence>
<organism evidence="2 3">
    <name type="scientific">Tessaracoccus flavescens</name>
    <dbReference type="NCBI Taxonomy" id="399497"/>
    <lineage>
        <taxon>Bacteria</taxon>
        <taxon>Bacillati</taxon>
        <taxon>Actinomycetota</taxon>
        <taxon>Actinomycetes</taxon>
        <taxon>Propionibacteriales</taxon>
        <taxon>Propionibacteriaceae</taxon>
        <taxon>Tessaracoccus</taxon>
    </lineage>
</organism>
<evidence type="ECO:0000313" key="3">
    <source>
        <dbReference type="Proteomes" id="UP000188235"/>
    </source>
</evidence>
<evidence type="ECO:0000313" key="2">
    <source>
        <dbReference type="EMBL" id="AQP50466.1"/>
    </source>
</evidence>
<reference evidence="2 3" key="1">
    <citation type="journal article" date="2008" name="Int. J. Syst. Evol. Microbiol.">
        <title>Tessaracoccus flavescens sp. nov., isolated from marine sediment.</title>
        <authorList>
            <person name="Lee D.W."/>
            <person name="Lee S.D."/>
        </authorList>
    </citation>
    <scope>NUCLEOTIDE SEQUENCE [LARGE SCALE GENOMIC DNA]</scope>
    <source>
        <strain evidence="2 3">SST-39T</strain>
    </source>
</reference>
<dbReference type="KEGG" id="tfa:BW733_06110"/>
<gene>
    <name evidence="2" type="ORF">BW733_06110</name>
</gene>
<protein>
    <submittedName>
        <fullName evidence="2">Uncharacterized protein</fullName>
    </submittedName>
</protein>
<dbReference type="RefSeq" id="WP_077348850.1">
    <property type="nucleotide sequence ID" value="NZ_CP019607.1"/>
</dbReference>
<dbReference type="Proteomes" id="UP000188235">
    <property type="component" value="Chromosome"/>
</dbReference>
<sequence length="221" mass="22537">MNHSTVTAGRTVTVSGEGCGGEGTYIASVAVEFGGDTYHVDTRGQWSTVFQVPENMSGPQEVKASCGWTYASSTIEVVADGAEGLDPRGVLLVTDAVVSVGRYFNVYGAGCAAGSTIEFTFGSQATTLEERWGQTWAGGPIQAPPADLGEQTVTATCSGPGGTWTHPPVAISVVERGDHGASTPGLPVCTGSPQDDRYGSCPSTYSPTPSPTKPGLPSTGG</sequence>
<dbReference type="AlphaFoldDB" id="A0A1Q2CWH7"/>
<name>A0A1Q2CWH7_9ACTN</name>
<proteinExistence type="predicted"/>
<dbReference type="EMBL" id="CP019607">
    <property type="protein sequence ID" value="AQP50466.1"/>
    <property type="molecule type" value="Genomic_DNA"/>
</dbReference>
<feature type="region of interest" description="Disordered" evidence="1">
    <location>
        <begin position="177"/>
        <end position="221"/>
    </location>
</feature>
<accession>A0A1Q2CWH7</accession>
<dbReference type="STRING" id="399497.BW733_06110"/>